<name>A0AAW1IHA9_SAPOF</name>
<dbReference type="InterPro" id="IPR001510">
    <property type="entry name" value="Znf_PARP"/>
</dbReference>
<dbReference type="PROSITE" id="PS50064">
    <property type="entry name" value="ZF_PARP_2"/>
    <property type="match status" value="2"/>
</dbReference>
<dbReference type="Pfam" id="PF00645">
    <property type="entry name" value="zf-PARP"/>
    <property type="match status" value="2"/>
</dbReference>
<feature type="domain" description="PARP-type" evidence="7">
    <location>
        <begin position="8"/>
        <end position="86"/>
    </location>
</feature>
<accession>A0AAW1IHA9</accession>
<evidence type="ECO:0000256" key="4">
    <source>
        <dbReference type="ARBA" id="ARBA00022833"/>
    </source>
</evidence>
<feature type="region of interest" description="Disordered" evidence="6">
    <location>
        <begin position="79"/>
        <end position="157"/>
    </location>
</feature>
<dbReference type="Gene3D" id="3.30.1740.10">
    <property type="entry name" value="Zinc finger, PARP-type"/>
    <property type="match status" value="2"/>
</dbReference>
<dbReference type="Proteomes" id="UP001443914">
    <property type="component" value="Unassembled WGS sequence"/>
</dbReference>
<dbReference type="SUPFAM" id="SSF57716">
    <property type="entry name" value="Glucocorticoid receptor-like (DNA-binding domain)"/>
    <property type="match status" value="2"/>
</dbReference>
<sequence length="267" mass="29592">MPPPAASFIAEYAKSKKSTCKTCNETIDRNALRLGVVTKDRGFDMTKWHHFHCLSFDSLAVESAESISGFNSLKSDDQEALKKKVDDRVEVKETDDTGAEDKLKSTKKKKVEDTDGDASTDVKLKSSNKKKTKGRDEDGVSLEKDPKKPKLSVSDPSSASIIAEYAKSKKSTCKTCNKTIDKNALRLGVVTKERGFDMTKWHHFHCLSFDSLAVDSAESISGFNSLKSDDQEAVKKKVDDRVEVKDTDDNTVAEDKPKSTKKKKVMA</sequence>
<keyword evidence="5" id="KW-0539">Nucleus</keyword>
<proteinExistence type="predicted"/>
<evidence type="ECO:0000256" key="3">
    <source>
        <dbReference type="ARBA" id="ARBA00022771"/>
    </source>
</evidence>
<keyword evidence="3" id="KW-0863">Zinc-finger</keyword>
<reference evidence="8" key="1">
    <citation type="submission" date="2024-03" db="EMBL/GenBank/DDBJ databases">
        <title>WGS assembly of Saponaria officinalis var. Norfolk2.</title>
        <authorList>
            <person name="Jenkins J."/>
            <person name="Shu S."/>
            <person name="Grimwood J."/>
            <person name="Barry K."/>
            <person name="Goodstein D."/>
            <person name="Schmutz J."/>
            <person name="Leebens-Mack J."/>
            <person name="Osbourn A."/>
        </authorList>
    </citation>
    <scope>NUCLEOTIDE SEQUENCE [LARGE SCALE GENOMIC DNA]</scope>
    <source>
        <strain evidence="8">JIC</strain>
    </source>
</reference>
<dbReference type="GO" id="GO:0046404">
    <property type="term" value="F:ATP-dependent polydeoxyribonucleotide 5'-hydroxyl-kinase activity"/>
    <property type="evidence" value="ECO:0007669"/>
    <property type="project" value="TreeGrafter"/>
</dbReference>
<dbReference type="InterPro" id="IPR036957">
    <property type="entry name" value="Znf_PARP_sf"/>
</dbReference>
<feature type="compositionally biased region" description="Basic and acidic residues" evidence="6">
    <location>
        <begin position="227"/>
        <end position="258"/>
    </location>
</feature>
<gene>
    <name evidence="8" type="ORF">RND81_09G010700</name>
</gene>
<feature type="region of interest" description="Disordered" evidence="6">
    <location>
        <begin position="225"/>
        <end position="267"/>
    </location>
</feature>
<evidence type="ECO:0000259" key="7">
    <source>
        <dbReference type="PROSITE" id="PS50064"/>
    </source>
</evidence>
<organism evidence="8 9">
    <name type="scientific">Saponaria officinalis</name>
    <name type="common">Common soapwort</name>
    <name type="synonym">Lychnis saponaria</name>
    <dbReference type="NCBI Taxonomy" id="3572"/>
    <lineage>
        <taxon>Eukaryota</taxon>
        <taxon>Viridiplantae</taxon>
        <taxon>Streptophyta</taxon>
        <taxon>Embryophyta</taxon>
        <taxon>Tracheophyta</taxon>
        <taxon>Spermatophyta</taxon>
        <taxon>Magnoliopsida</taxon>
        <taxon>eudicotyledons</taxon>
        <taxon>Gunneridae</taxon>
        <taxon>Pentapetalae</taxon>
        <taxon>Caryophyllales</taxon>
        <taxon>Caryophyllaceae</taxon>
        <taxon>Caryophylleae</taxon>
        <taxon>Saponaria</taxon>
    </lineage>
</organism>
<dbReference type="AlphaFoldDB" id="A0AAW1IHA9"/>
<evidence type="ECO:0000313" key="9">
    <source>
        <dbReference type="Proteomes" id="UP001443914"/>
    </source>
</evidence>
<protein>
    <recommendedName>
        <fullName evidence="7">PARP-type domain-containing protein</fullName>
    </recommendedName>
</protein>
<keyword evidence="2" id="KW-0479">Metal-binding</keyword>
<dbReference type="PANTHER" id="PTHR12083:SF9">
    <property type="entry name" value="BIFUNCTIONAL POLYNUCLEOTIDE PHOSPHATASE_KINASE"/>
    <property type="match status" value="1"/>
</dbReference>
<evidence type="ECO:0000256" key="6">
    <source>
        <dbReference type="SAM" id="MobiDB-lite"/>
    </source>
</evidence>
<evidence type="ECO:0000313" key="8">
    <source>
        <dbReference type="EMBL" id="KAK9688783.1"/>
    </source>
</evidence>
<dbReference type="GO" id="GO:0003690">
    <property type="term" value="F:double-stranded DNA binding"/>
    <property type="evidence" value="ECO:0007669"/>
    <property type="project" value="TreeGrafter"/>
</dbReference>
<dbReference type="GO" id="GO:0006281">
    <property type="term" value="P:DNA repair"/>
    <property type="evidence" value="ECO:0007669"/>
    <property type="project" value="TreeGrafter"/>
</dbReference>
<dbReference type="GO" id="GO:0005634">
    <property type="term" value="C:nucleus"/>
    <property type="evidence" value="ECO:0007669"/>
    <property type="project" value="UniProtKB-SubCell"/>
</dbReference>
<dbReference type="GO" id="GO:0046403">
    <property type="term" value="F:polynucleotide 3'-phosphatase activity"/>
    <property type="evidence" value="ECO:0007669"/>
    <property type="project" value="TreeGrafter"/>
</dbReference>
<evidence type="ECO:0000256" key="2">
    <source>
        <dbReference type="ARBA" id="ARBA00022723"/>
    </source>
</evidence>
<dbReference type="GO" id="GO:0008270">
    <property type="term" value="F:zinc ion binding"/>
    <property type="evidence" value="ECO:0007669"/>
    <property type="project" value="UniProtKB-KW"/>
</dbReference>
<comment type="caution">
    <text evidence="8">The sequence shown here is derived from an EMBL/GenBank/DDBJ whole genome shotgun (WGS) entry which is preliminary data.</text>
</comment>
<keyword evidence="9" id="KW-1185">Reference proteome</keyword>
<dbReference type="PANTHER" id="PTHR12083">
    <property type="entry name" value="BIFUNCTIONAL POLYNUCLEOTIDE PHOSPHATASE/KINASE"/>
    <property type="match status" value="1"/>
</dbReference>
<feature type="compositionally biased region" description="Basic and acidic residues" evidence="6">
    <location>
        <begin position="134"/>
        <end position="148"/>
    </location>
</feature>
<keyword evidence="4" id="KW-0862">Zinc</keyword>
<feature type="domain" description="PARP-type" evidence="7">
    <location>
        <begin position="161"/>
        <end position="239"/>
    </location>
</feature>
<dbReference type="EMBL" id="JBDFQZ010000009">
    <property type="protein sequence ID" value="KAK9688783.1"/>
    <property type="molecule type" value="Genomic_DNA"/>
</dbReference>
<evidence type="ECO:0000256" key="5">
    <source>
        <dbReference type="ARBA" id="ARBA00023242"/>
    </source>
</evidence>
<comment type="subcellular location">
    <subcellularLocation>
        <location evidence="1">Nucleus</location>
    </subcellularLocation>
</comment>
<dbReference type="SMART" id="SM01336">
    <property type="entry name" value="zf-PARP"/>
    <property type="match status" value="2"/>
</dbReference>
<evidence type="ECO:0000256" key="1">
    <source>
        <dbReference type="ARBA" id="ARBA00004123"/>
    </source>
</evidence>
<feature type="compositionally biased region" description="Basic and acidic residues" evidence="6">
    <location>
        <begin position="79"/>
        <end position="104"/>
    </location>
</feature>